<feature type="region of interest" description="Disordered" evidence="1">
    <location>
        <begin position="1"/>
        <end position="26"/>
    </location>
</feature>
<organism evidence="3 4">
    <name type="scientific">Plantactinospora siamensis</name>
    <dbReference type="NCBI Taxonomy" id="555372"/>
    <lineage>
        <taxon>Bacteria</taxon>
        <taxon>Bacillati</taxon>
        <taxon>Actinomycetota</taxon>
        <taxon>Actinomycetes</taxon>
        <taxon>Micromonosporales</taxon>
        <taxon>Micromonosporaceae</taxon>
        <taxon>Plantactinospora</taxon>
    </lineage>
</organism>
<sequence>MTVPDMSEPTNVHLGRHPTMTEPTAGPPTLGPLLVARRTALGWSQLGLAERLCAAAGLPTITRHEVSRWERERRVPGDFWLGWLAAVLDIPAGELAAAAAASRATGHGPGLDRELADLRRAVRRFRQAALRWLADPRVAPAPTSAAPPAGPTAVGPPRAGAAYDSAADAGVARPPSADAGLAALRRLDDLVGGVDLFRLGQERLGPLIGPPSRRGPEPERPAGSGVTRPVEPTEAAAAPGPELRIAAEAVQLTGWLAADAGDPVAALEAYRRALGMATAARDRALAAYVISCASHLLAGLGDAESALGLARIGRAGLDPAAPAGLRALLLHRLAFAAALGNRRELAGAALAAAVRAGAERAPDREPGWLYWLDTAELAAMTGRCLAAAGRPRRAEPLLAAAVRHSTGPRGRAVYGVWWARAWLQLGDLERACAAADAALLATIRAGSARAVTELAQLRARLAVHRAEPRVRRHLDATRTVGAWLPRPARPAAAGPRPRGGRGTDSVMG</sequence>
<accession>A0ABV6NZN4</accession>
<dbReference type="SUPFAM" id="SSF47413">
    <property type="entry name" value="lambda repressor-like DNA-binding domains"/>
    <property type="match status" value="1"/>
</dbReference>
<feature type="region of interest" description="Disordered" evidence="1">
    <location>
        <begin position="205"/>
        <end position="237"/>
    </location>
</feature>
<name>A0ABV6NZN4_9ACTN</name>
<dbReference type="InterPro" id="IPR001387">
    <property type="entry name" value="Cro/C1-type_HTH"/>
</dbReference>
<dbReference type="CDD" id="cd00093">
    <property type="entry name" value="HTH_XRE"/>
    <property type="match status" value="1"/>
</dbReference>
<dbReference type="Proteomes" id="UP001589894">
    <property type="component" value="Unassembled WGS sequence"/>
</dbReference>
<feature type="region of interest" description="Disordered" evidence="1">
    <location>
        <begin position="486"/>
        <end position="508"/>
    </location>
</feature>
<feature type="domain" description="HTH cro/C1-type" evidence="2">
    <location>
        <begin position="34"/>
        <end position="95"/>
    </location>
</feature>
<reference evidence="3 4" key="1">
    <citation type="submission" date="2024-09" db="EMBL/GenBank/DDBJ databases">
        <authorList>
            <person name="Sun Q."/>
            <person name="Mori K."/>
        </authorList>
    </citation>
    <scope>NUCLEOTIDE SEQUENCE [LARGE SCALE GENOMIC DNA]</scope>
    <source>
        <strain evidence="3 4">TBRC 2205</strain>
    </source>
</reference>
<evidence type="ECO:0000256" key="1">
    <source>
        <dbReference type="SAM" id="MobiDB-lite"/>
    </source>
</evidence>
<dbReference type="Gene3D" id="1.10.260.40">
    <property type="entry name" value="lambda repressor-like DNA-binding domains"/>
    <property type="match status" value="1"/>
</dbReference>
<evidence type="ECO:0000313" key="4">
    <source>
        <dbReference type="Proteomes" id="UP001589894"/>
    </source>
</evidence>
<gene>
    <name evidence="3" type="ORF">ACFFHU_19135</name>
</gene>
<comment type="caution">
    <text evidence="3">The sequence shown here is derived from an EMBL/GenBank/DDBJ whole genome shotgun (WGS) entry which is preliminary data.</text>
</comment>
<dbReference type="InterPro" id="IPR010982">
    <property type="entry name" value="Lambda_DNA-bd_dom_sf"/>
</dbReference>
<feature type="region of interest" description="Disordered" evidence="1">
    <location>
        <begin position="139"/>
        <end position="167"/>
    </location>
</feature>
<proteinExistence type="predicted"/>
<dbReference type="PROSITE" id="PS50943">
    <property type="entry name" value="HTH_CROC1"/>
    <property type="match status" value="1"/>
</dbReference>
<dbReference type="RefSeq" id="WP_377340769.1">
    <property type="nucleotide sequence ID" value="NZ_JBHLUE010000016.1"/>
</dbReference>
<evidence type="ECO:0000259" key="2">
    <source>
        <dbReference type="PROSITE" id="PS50943"/>
    </source>
</evidence>
<feature type="compositionally biased region" description="Low complexity" evidence="1">
    <location>
        <begin position="486"/>
        <end position="496"/>
    </location>
</feature>
<dbReference type="EMBL" id="JBHLUE010000016">
    <property type="protein sequence ID" value="MFC0566240.1"/>
    <property type="molecule type" value="Genomic_DNA"/>
</dbReference>
<protein>
    <submittedName>
        <fullName evidence="3">Transcriptional regulator</fullName>
    </submittedName>
</protein>
<evidence type="ECO:0000313" key="3">
    <source>
        <dbReference type="EMBL" id="MFC0566240.1"/>
    </source>
</evidence>
<keyword evidence="4" id="KW-1185">Reference proteome</keyword>
<feature type="compositionally biased region" description="Low complexity" evidence="1">
    <location>
        <begin position="221"/>
        <end position="237"/>
    </location>
</feature>